<keyword evidence="4" id="KW-1185">Reference proteome</keyword>
<dbReference type="InterPro" id="IPR036397">
    <property type="entry name" value="RNaseH_sf"/>
</dbReference>
<dbReference type="Pfam" id="PF13456">
    <property type="entry name" value="RVT_3"/>
    <property type="match status" value="1"/>
</dbReference>
<dbReference type="InterPro" id="IPR012337">
    <property type="entry name" value="RNaseH-like_sf"/>
</dbReference>
<reference evidence="3" key="2">
    <citation type="journal article" date="2024" name="Plant">
        <title>Genomic evolution and insights into agronomic trait innovations of Sesamum species.</title>
        <authorList>
            <person name="Miao H."/>
            <person name="Wang L."/>
            <person name="Qu L."/>
            <person name="Liu H."/>
            <person name="Sun Y."/>
            <person name="Le M."/>
            <person name="Wang Q."/>
            <person name="Wei S."/>
            <person name="Zheng Y."/>
            <person name="Lin W."/>
            <person name="Duan Y."/>
            <person name="Cao H."/>
            <person name="Xiong S."/>
            <person name="Wang X."/>
            <person name="Wei L."/>
            <person name="Li C."/>
            <person name="Ma Q."/>
            <person name="Ju M."/>
            <person name="Zhao R."/>
            <person name="Li G."/>
            <person name="Mu C."/>
            <person name="Tian Q."/>
            <person name="Mei H."/>
            <person name="Zhang T."/>
            <person name="Gao T."/>
            <person name="Zhang H."/>
        </authorList>
    </citation>
    <scope>NUCLEOTIDE SEQUENCE</scope>
    <source>
        <strain evidence="3">K16</strain>
    </source>
</reference>
<name>A0AAE1W144_9LAMI</name>
<dbReference type="AlphaFoldDB" id="A0AAE1W144"/>
<dbReference type="PANTHER" id="PTHR33116:SF80">
    <property type="entry name" value="REVERSE TRANSCRIPTASE ZINC-BINDING DOMAIN-CONTAINING PROTEIN"/>
    <property type="match status" value="1"/>
</dbReference>
<feature type="domain" description="RNase H type-1" evidence="2">
    <location>
        <begin position="422"/>
        <end position="545"/>
    </location>
</feature>
<feature type="domain" description="Reverse transcriptase" evidence="1">
    <location>
        <begin position="1"/>
        <end position="196"/>
    </location>
</feature>
<evidence type="ECO:0000313" key="4">
    <source>
        <dbReference type="Proteomes" id="UP001289374"/>
    </source>
</evidence>
<dbReference type="Proteomes" id="UP001289374">
    <property type="component" value="Unassembled WGS sequence"/>
</dbReference>
<dbReference type="EMBL" id="JACGWL010000415">
    <property type="protein sequence ID" value="KAK4383950.1"/>
    <property type="molecule type" value="Genomic_DNA"/>
</dbReference>
<dbReference type="SUPFAM" id="SSF56672">
    <property type="entry name" value="DNA/RNA polymerases"/>
    <property type="match status" value="1"/>
</dbReference>
<dbReference type="Gene3D" id="3.30.420.10">
    <property type="entry name" value="Ribonuclease H-like superfamily/Ribonuclease H"/>
    <property type="match status" value="1"/>
</dbReference>
<evidence type="ECO:0000259" key="1">
    <source>
        <dbReference type="PROSITE" id="PS50878"/>
    </source>
</evidence>
<proteinExistence type="predicted"/>
<dbReference type="InterPro" id="IPR044730">
    <property type="entry name" value="RNase_H-like_dom_plant"/>
</dbReference>
<dbReference type="Pfam" id="PF00078">
    <property type="entry name" value="RVT_1"/>
    <property type="match status" value="1"/>
</dbReference>
<gene>
    <name evidence="3" type="ORF">Sango_3105100</name>
</gene>
<organism evidence="3 4">
    <name type="scientific">Sesamum angolense</name>
    <dbReference type="NCBI Taxonomy" id="2727404"/>
    <lineage>
        <taxon>Eukaryota</taxon>
        <taxon>Viridiplantae</taxon>
        <taxon>Streptophyta</taxon>
        <taxon>Embryophyta</taxon>
        <taxon>Tracheophyta</taxon>
        <taxon>Spermatophyta</taxon>
        <taxon>Magnoliopsida</taxon>
        <taxon>eudicotyledons</taxon>
        <taxon>Gunneridae</taxon>
        <taxon>Pentapetalae</taxon>
        <taxon>asterids</taxon>
        <taxon>lamiids</taxon>
        <taxon>Lamiales</taxon>
        <taxon>Pedaliaceae</taxon>
        <taxon>Sesamum</taxon>
    </lineage>
</organism>
<dbReference type="PANTHER" id="PTHR33116">
    <property type="entry name" value="REVERSE TRANSCRIPTASE ZINC-BINDING DOMAIN-CONTAINING PROTEIN-RELATED-RELATED"/>
    <property type="match status" value="1"/>
</dbReference>
<evidence type="ECO:0000313" key="3">
    <source>
        <dbReference type="EMBL" id="KAK4383950.1"/>
    </source>
</evidence>
<dbReference type="InterPro" id="IPR043502">
    <property type="entry name" value="DNA/RNA_pol_sf"/>
</dbReference>
<dbReference type="PROSITE" id="PS50879">
    <property type="entry name" value="RNASE_H_1"/>
    <property type="match status" value="1"/>
</dbReference>
<evidence type="ECO:0008006" key="5">
    <source>
        <dbReference type="Google" id="ProtNLM"/>
    </source>
</evidence>
<evidence type="ECO:0000259" key="2">
    <source>
        <dbReference type="PROSITE" id="PS50879"/>
    </source>
</evidence>
<dbReference type="InterPro" id="IPR000477">
    <property type="entry name" value="RT_dom"/>
</dbReference>
<dbReference type="SUPFAM" id="SSF53098">
    <property type="entry name" value="Ribonuclease H-like"/>
    <property type="match status" value="1"/>
</dbReference>
<reference evidence="3" key="1">
    <citation type="submission" date="2020-06" db="EMBL/GenBank/DDBJ databases">
        <authorList>
            <person name="Li T."/>
            <person name="Hu X."/>
            <person name="Zhang T."/>
            <person name="Song X."/>
            <person name="Zhang H."/>
            <person name="Dai N."/>
            <person name="Sheng W."/>
            <person name="Hou X."/>
            <person name="Wei L."/>
        </authorList>
    </citation>
    <scope>NUCLEOTIDE SEQUENCE</scope>
    <source>
        <strain evidence="3">K16</strain>
        <tissue evidence="3">Leaf</tissue>
    </source>
</reference>
<dbReference type="GO" id="GO:0004523">
    <property type="term" value="F:RNA-DNA hybrid ribonuclease activity"/>
    <property type="evidence" value="ECO:0007669"/>
    <property type="project" value="InterPro"/>
</dbReference>
<accession>A0AAE1W144</accession>
<sequence length="632" mass="72620">MIHHLDLRYKNSNLIIKLDMSKAYDRVNWNFLLLIMEKMGFPSIFLSLIKHAIQDCWFTVLVNGETAGFFKSTRGLRQGDLISPALFIIAAEALSKGIDHLFNGNPDMYFQTKCEVKISHLSYADDVIIFTICKKAGLIRLMNFLRKFEEQSGQQINQAKSAFIPGRKGNLIANKIKNITGFSMKALPITYLGAPLYKGNKRKVLYENLIEKVRNRISGWENCHLSYGGNLQSFHDGFEHLEKTLQDPKRSARVHILELGFRLHIPVNWFWNNQEWDIHKLQQAVPQNMIDQITGVPINTNQPDCLHWKLSKDGAFTTKSTWNAIRNQQQSQPIYRSLWSKLIIPNISSLLEAYPKLDTSGREDSRKRELHWYPNVVAVKRKKPYRILGKTETAGRISEISTHKATSSLLTLSTSPSSREPSCKKQLLYTRGDHKRAGGIIRNHLGRVIFAFQEPLETNTNTQAELSAIHRGLQICRDKGFRKIWIETDAKAIITLIFSPRQGAWNLQNTLQRIRNILSQMTYRISHIFREGNQAADLLANQACSEQQLCIFQENGLRGKVKGEAISTHRRRSQWYSLPYYSMQYRIKTQKRKCFRVEKGKKEVIQHQVRTGYSACKIGVVSPSVDTYALGL</sequence>
<dbReference type="PROSITE" id="PS50878">
    <property type="entry name" value="RT_POL"/>
    <property type="match status" value="1"/>
</dbReference>
<dbReference type="GO" id="GO:0003676">
    <property type="term" value="F:nucleic acid binding"/>
    <property type="evidence" value="ECO:0007669"/>
    <property type="project" value="InterPro"/>
</dbReference>
<dbReference type="InterPro" id="IPR002156">
    <property type="entry name" value="RNaseH_domain"/>
</dbReference>
<comment type="caution">
    <text evidence="3">The sequence shown here is derived from an EMBL/GenBank/DDBJ whole genome shotgun (WGS) entry which is preliminary data.</text>
</comment>
<protein>
    <recommendedName>
        <fullName evidence="5">Reverse transcriptase domain-containing protein</fullName>
    </recommendedName>
</protein>
<dbReference type="CDD" id="cd06222">
    <property type="entry name" value="RNase_H_like"/>
    <property type="match status" value="1"/>
</dbReference>